<gene>
    <name evidence="1" type="ORF">TSAR_012388</name>
</gene>
<comment type="caution">
    <text evidence="1">The sequence shown here is derived from an EMBL/GenBank/DDBJ whole genome shotgun (WGS) entry which is preliminary data.</text>
</comment>
<dbReference type="EMBL" id="NNAY01000998">
    <property type="protein sequence ID" value="OXU25555.1"/>
    <property type="molecule type" value="Genomic_DNA"/>
</dbReference>
<dbReference type="SUPFAM" id="SSF55811">
    <property type="entry name" value="Nudix"/>
    <property type="match status" value="1"/>
</dbReference>
<sequence length="193" mass="21840">MQKTLNDVEFEKSLKSNFELLKEGKLHLLKKAPEEYVAQAAVDIEENCRNELKNLKTTPRTSDENNNILKSKLSESLFLFTEEGTKGEKDALLPPKGIVNEGETLKQAAKRILNESCGDKFNAFLYGNAPVGYTVHTSKDNASGDKVFYFLARYESGSITTKNKHKWLTANELTKVIPENIYKHIKHLFVTSK</sequence>
<dbReference type="PANTHER" id="PTHR13124:SF12">
    <property type="entry name" value="LARGE RIBOSOMAL SUBUNIT PROTEIN ML46"/>
    <property type="match status" value="1"/>
</dbReference>
<dbReference type="STRING" id="543379.A0A232F4E8"/>
<dbReference type="Gene3D" id="3.90.79.10">
    <property type="entry name" value="Nucleoside Triphosphate Pyrophosphohydrolase"/>
    <property type="match status" value="1"/>
</dbReference>
<evidence type="ECO:0000313" key="2">
    <source>
        <dbReference type="Proteomes" id="UP000215335"/>
    </source>
</evidence>
<dbReference type="AlphaFoldDB" id="A0A232F4E8"/>
<keyword evidence="2" id="KW-1185">Reference proteome</keyword>
<proteinExistence type="predicted"/>
<accession>A0A232F4E8</accession>
<dbReference type="OrthoDB" id="194611at2759"/>
<dbReference type="GO" id="GO:0005762">
    <property type="term" value="C:mitochondrial large ribosomal subunit"/>
    <property type="evidence" value="ECO:0007669"/>
    <property type="project" value="TreeGrafter"/>
</dbReference>
<dbReference type="PANTHER" id="PTHR13124">
    <property type="entry name" value="39S RIBOSOMAL PROTEIN L46, MITOCHONDRIAL PRECURSOR-RELATED"/>
    <property type="match status" value="1"/>
</dbReference>
<protein>
    <submittedName>
        <fullName evidence="1">Uncharacterized protein</fullName>
    </submittedName>
</protein>
<dbReference type="Proteomes" id="UP000215335">
    <property type="component" value="Unassembled WGS sequence"/>
</dbReference>
<name>A0A232F4E8_9HYME</name>
<evidence type="ECO:0000313" key="1">
    <source>
        <dbReference type="EMBL" id="OXU25555.1"/>
    </source>
</evidence>
<dbReference type="InterPro" id="IPR040008">
    <property type="entry name" value="Ribosomal_mL46"/>
</dbReference>
<organism evidence="1 2">
    <name type="scientific">Trichomalopsis sarcophagae</name>
    <dbReference type="NCBI Taxonomy" id="543379"/>
    <lineage>
        <taxon>Eukaryota</taxon>
        <taxon>Metazoa</taxon>
        <taxon>Ecdysozoa</taxon>
        <taxon>Arthropoda</taxon>
        <taxon>Hexapoda</taxon>
        <taxon>Insecta</taxon>
        <taxon>Pterygota</taxon>
        <taxon>Neoptera</taxon>
        <taxon>Endopterygota</taxon>
        <taxon>Hymenoptera</taxon>
        <taxon>Apocrita</taxon>
        <taxon>Proctotrupomorpha</taxon>
        <taxon>Chalcidoidea</taxon>
        <taxon>Pteromalidae</taxon>
        <taxon>Pteromalinae</taxon>
        <taxon>Trichomalopsis</taxon>
    </lineage>
</organism>
<dbReference type="GO" id="GO:0003735">
    <property type="term" value="F:structural constituent of ribosome"/>
    <property type="evidence" value="ECO:0007669"/>
    <property type="project" value="InterPro"/>
</dbReference>
<reference evidence="1 2" key="1">
    <citation type="journal article" date="2017" name="Curr. Biol.">
        <title>The Evolution of Venom by Co-option of Single-Copy Genes.</title>
        <authorList>
            <person name="Martinson E.O."/>
            <person name="Mrinalini"/>
            <person name="Kelkar Y.D."/>
            <person name="Chang C.H."/>
            <person name="Werren J.H."/>
        </authorList>
    </citation>
    <scope>NUCLEOTIDE SEQUENCE [LARGE SCALE GENOMIC DNA]</scope>
    <source>
        <strain evidence="1 2">Alberta</strain>
        <tissue evidence="1">Whole body</tissue>
    </source>
</reference>
<dbReference type="InterPro" id="IPR015797">
    <property type="entry name" value="NUDIX_hydrolase-like_dom_sf"/>
</dbReference>